<evidence type="ECO:0000256" key="2">
    <source>
        <dbReference type="ARBA" id="ARBA00009772"/>
    </source>
</evidence>
<keyword evidence="5 10" id="KW-0812">Transmembrane</keyword>
<evidence type="ECO:0000313" key="11">
    <source>
        <dbReference type="EMBL" id="ABC31854.1"/>
    </source>
</evidence>
<dbReference type="GO" id="GO:0009425">
    <property type="term" value="C:bacterial-type flagellum basal body"/>
    <property type="evidence" value="ECO:0007669"/>
    <property type="project" value="UniProtKB-SubCell"/>
</dbReference>
<evidence type="ECO:0000256" key="3">
    <source>
        <dbReference type="ARBA" id="ARBA00021717"/>
    </source>
</evidence>
<dbReference type="PANTHER" id="PTHR30065">
    <property type="entry name" value="FLAGELLAR BIOSYNTHETIC PROTEIN FLIR"/>
    <property type="match status" value="1"/>
</dbReference>
<dbReference type="eggNOG" id="COG1684">
    <property type="taxonomic scope" value="Bacteria"/>
</dbReference>
<gene>
    <name evidence="11" type="primary">fliR2</name>
    <name evidence="11" type="ordered locus">HCH_05176</name>
</gene>
<keyword evidence="4 10" id="KW-1003">Cell membrane</keyword>
<feature type="transmembrane region" description="Helical" evidence="10">
    <location>
        <begin position="129"/>
        <end position="148"/>
    </location>
</feature>
<accession>Q2SBX0</accession>
<dbReference type="STRING" id="349521.HCH_05176"/>
<keyword evidence="12" id="KW-1185">Reference proteome</keyword>
<evidence type="ECO:0000256" key="5">
    <source>
        <dbReference type="ARBA" id="ARBA00022692"/>
    </source>
</evidence>
<reference evidence="11 12" key="1">
    <citation type="journal article" date="2005" name="Nucleic Acids Res.">
        <title>Genomic blueprint of Hahella chejuensis, a marine microbe producing an algicidal agent.</title>
        <authorList>
            <person name="Jeong H."/>
            <person name="Yim J.H."/>
            <person name="Lee C."/>
            <person name="Choi S.-H."/>
            <person name="Park Y.K."/>
            <person name="Yoon S.H."/>
            <person name="Hur C.-G."/>
            <person name="Kang H.-Y."/>
            <person name="Kim D."/>
            <person name="Lee H.H."/>
            <person name="Park K.H."/>
            <person name="Park S.-H."/>
            <person name="Park H.-S."/>
            <person name="Lee H.K."/>
            <person name="Oh T.K."/>
            <person name="Kim J.F."/>
        </authorList>
    </citation>
    <scope>NUCLEOTIDE SEQUENCE [LARGE SCALE GENOMIC DNA]</scope>
    <source>
        <strain evidence="11 12">KCTC 2396</strain>
    </source>
</reference>
<keyword evidence="11" id="KW-0969">Cilium</keyword>
<feature type="transmembrane region" description="Helical" evidence="10">
    <location>
        <begin position="20"/>
        <end position="38"/>
    </location>
</feature>
<dbReference type="HOGENOM" id="CLU_063626_4_0_6"/>
<comment type="subcellular location">
    <subcellularLocation>
        <location evidence="10">Cell membrane</location>
        <topology evidence="10">Multi-pass membrane protein</topology>
    </subcellularLocation>
    <subcellularLocation>
        <location evidence="10">Bacterial flagellum basal body</location>
    </subcellularLocation>
</comment>
<feature type="transmembrane region" description="Helical" evidence="10">
    <location>
        <begin position="177"/>
        <end position="202"/>
    </location>
</feature>
<dbReference type="KEGG" id="hch:HCH_05176"/>
<dbReference type="Proteomes" id="UP000000238">
    <property type="component" value="Chromosome"/>
</dbReference>
<keyword evidence="11" id="KW-0966">Cell projection</keyword>
<dbReference type="RefSeq" id="WP_011398919.1">
    <property type="nucleotide sequence ID" value="NC_007645.1"/>
</dbReference>
<dbReference type="AlphaFoldDB" id="Q2SBX0"/>
<dbReference type="GO" id="GO:0006605">
    <property type="term" value="P:protein targeting"/>
    <property type="evidence" value="ECO:0007669"/>
    <property type="project" value="UniProtKB-UniRule"/>
</dbReference>
<feature type="transmembrane region" description="Helical" evidence="10">
    <location>
        <begin position="74"/>
        <end position="98"/>
    </location>
</feature>
<evidence type="ECO:0000256" key="8">
    <source>
        <dbReference type="ARBA" id="ARBA00023143"/>
    </source>
</evidence>
<evidence type="ECO:0000256" key="10">
    <source>
        <dbReference type="RuleBase" id="RU362071"/>
    </source>
</evidence>
<dbReference type="PRINTS" id="PR00953">
    <property type="entry name" value="TYPE3IMRPROT"/>
</dbReference>
<protein>
    <recommendedName>
        <fullName evidence="3 9">Flagellar biosynthetic protein FliR</fullName>
    </recommendedName>
</protein>
<dbReference type="EMBL" id="CP000155">
    <property type="protein sequence ID" value="ABC31854.1"/>
    <property type="molecule type" value="Genomic_DNA"/>
</dbReference>
<feature type="transmembrane region" description="Helical" evidence="10">
    <location>
        <begin position="214"/>
        <end position="238"/>
    </location>
</feature>
<dbReference type="InterPro" id="IPR002010">
    <property type="entry name" value="T3SS_IM_R"/>
</dbReference>
<dbReference type="InterPro" id="IPR006303">
    <property type="entry name" value="FliR"/>
</dbReference>
<keyword evidence="11" id="KW-0282">Flagellum</keyword>
<evidence type="ECO:0000256" key="9">
    <source>
        <dbReference type="NCBIfam" id="TIGR01400"/>
    </source>
</evidence>
<dbReference type="NCBIfam" id="TIGR01400">
    <property type="entry name" value="fliR"/>
    <property type="match status" value="1"/>
</dbReference>
<dbReference type="PANTHER" id="PTHR30065:SF8">
    <property type="entry name" value="FLAGELLAR BIOSYNTHETIC PROTEIN FLIR"/>
    <property type="match status" value="1"/>
</dbReference>
<comment type="function">
    <text evidence="1 10">Role in flagellar biosynthesis.</text>
</comment>
<evidence type="ECO:0000256" key="4">
    <source>
        <dbReference type="ARBA" id="ARBA00022475"/>
    </source>
</evidence>
<organism evidence="11 12">
    <name type="scientific">Hahella chejuensis (strain KCTC 2396)</name>
    <dbReference type="NCBI Taxonomy" id="349521"/>
    <lineage>
        <taxon>Bacteria</taxon>
        <taxon>Pseudomonadati</taxon>
        <taxon>Pseudomonadota</taxon>
        <taxon>Gammaproteobacteria</taxon>
        <taxon>Oceanospirillales</taxon>
        <taxon>Hahellaceae</taxon>
        <taxon>Hahella</taxon>
    </lineage>
</organism>
<keyword evidence="7 10" id="KW-0472">Membrane</keyword>
<name>Q2SBX0_HAHCH</name>
<feature type="transmembrane region" description="Helical" evidence="10">
    <location>
        <begin position="45"/>
        <end position="62"/>
    </location>
</feature>
<evidence type="ECO:0000256" key="6">
    <source>
        <dbReference type="ARBA" id="ARBA00022989"/>
    </source>
</evidence>
<dbReference type="OrthoDB" id="9797790at2"/>
<keyword evidence="8 10" id="KW-0975">Bacterial flagellum</keyword>
<evidence type="ECO:0000313" key="12">
    <source>
        <dbReference type="Proteomes" id="UP000000238"/>
    </source>
</evidence>
<proteinExistence type="inferred from homology"/>
<evidence type="ECO:0000256" key="7">
    <source>
        <dbReference type="ARBA" id="ARBA00023136"/>
    </source>
</evidence>
<dbReference type="GO" id="GO:0044780">
    <property type="term" value="P:bacterial-type flagellum assembly"/>
    <property type="evidence" value="ECO:0007669"/>
    <property type="project" value="UniProtKB-UniRule"/>
</dbReference>
<comment type="similarity">
    <text evidence="2 10">Belongs to the FliR/MopE/SpaR family.</text>
</comment>
<dbReference type="Pfam" id="PF01311">
    <property type="entry name" value="Bac_export_1"/>
    <property type="match status" value="1"/>
</dbReference>
<evidence type="ECO:0000256" key="1">
    <source>
        <dbReference type="ARBA" id="ARBA00002578"/>
    </source>
</evidence>
<keyword evidence="6 10" id="KW-1133">Transmembrane helix</keyword>
<sequence>MFEWTEEQIGAWVGMHLWPLFRISSFMMTTPILGTQIVPARVRLALSLLMTILIVPSLPPVPEVDPLSVNSVAIIIQQVLIGLAMGFAVLLLFQLFVVTGQIVAMNMGLGFASMVDPTNGITVTALSQFYLMLVTLLFLSMGGHLVMFEAVVESFRFLPISAQEVDVWSWWYLASRISWMFASALMIALPAVTALLIVNISFGVMTRAAPQMNIFSIGFPMTVLFGLVVFWISIGGILPQFTVLSENTFDFMQVMLQPPPP</sequence>
<dbReference type="GO" id="GO:0005886">
    <property type="term" value="C:plasma membrane"/>
    <property type="evidence" value="ECO:0007669"/>
    <property type="project" value="UniProtKB-SubCell"/>
</dbReference>